<evidence type="ECO:0000313" key="2">
    <source>
        <dbReference type="EMBL" id="MBV3392117.1"/>
    </source>
</evidence>
<keyword evidence="1" id="KW-0378">Hydrolase</keyword>
<proteinExistence type="predicted"/>
<dbReference type="AlphaFoldDB" id="A0AAW4MWF2"/>
<dbReference type="GO" id="GO:0016787">
    <property type="term" value="F:hydrolase activity"/>
    <property type="evidence" value="ECO:0007669"/>
    <property type="project" value="UniProtKB-KW"/>
</dbReference>
<protein>
    <submittedName>
        <fullName evidence="1">Hydrolase</fullName>
    </submittedName>
</protein>
<sequence length="220" mass="25491">MKTIGKDGILLRLAKDMYPEKDDLSSIEVKTLFNDICHKYIQREGIYDLLSWLEGTDFYRAPASTRYHGDYEGGLCDHSLHVYFCFRSYVKKRCEPGYHLSMSEESIALCALFHDLCKVDIYKTEMRNKKNAQGQWEQVPFYTIEDAFPVGHGSKSVYIMNRYLKLTDIETAAIAYHMGFSYGDDARTVGNVFSRFPEAFALSTADMEATYFVENEHWPR</sequence>
<organism evidence="1 3">
    <name type="scientific">Catenibacterium mitsuokai</name>
    <dbReference type="NCBI Taxonomy" id="100886"/>
    <lineage>
        <taxon>Bacteria</taxon>
        <taxon>Bacillati</taxon>
        <taxon>Bacillota</taxon>
        <taxon>Erysipelotrichia</taxon>
        <taxon>Erysipelotrichales</taxon>
        <taxon>Coprobacillaceae</taxon>
        <taxon>Catenibacterium</taxon>
    </lineage>
</organism>
<evidence type="ECO:0000313" key="1">
    <source>
        <dbReference type="EMBL" id="MBV3382134.1"/>
    </source>
</evidence>
<accession>A0AAW4MWF2</accession>
<keyword evidence="4" id="KW-1185">Reference proteome</keyword>
<reference evidence="1 4" key="1">
    <citation type="submission" date="2021-06" db="EMBL/GenBank/DDBJ databases">
        <title>Collection of gut derived symbiotic bacterial strains cultured from healthy donors.</title>
        <authorList>
            <person name="Lin H."/>
            <person name="Littmann E."/>
            <person name="Pamer E.G."/>
        </authorList>
    </citation>
    <scope>NUCLEOTIDE SEQUENCE</scope>
    <source>
        <strain evidence="2 4">MSK.21.70</strain>
        <strain evidence="1">MSK.21.82</strain>
    </source>
</reference>
<dbReference type="Proteomes" id="UP001196408">
    <property type="component" value="Unassembled WGS sequence"/>
</dbReference>
<evidence type="ECO:0000313" key="4">
    <source>
        <dbReference type="Proteomes" id="UP001197492"/>
    </source>
</evidence>
<name>A0AAW4MWF2_9FIRM</name>
<gene>
    <name evidence="1" type="ORF">KSV97_02610</name>
    <name evidence="2" type="ORF">KSW06_02405</name>
</gene>
<dbReference type="Proteomes" id="UP001197492">
    <property type="component" value="Unassembled WGS sequence"/>
</dbReference>
<dbReference type="EMBL" id="JAHOEF010000010">
    <property type="protein sequence ID" value="MBV3382134.1"/>
    <property type="molecule type" value="Genomic_DNA"/>
</dbReference>
<comment type="caution">
    <text evidence="1">The sequence shown here is derived from an EMBL/GenBank/DDBJ whole genome shotgun (WGS) entry which is preliminary data.</text>
</comment>
<dbReference type="RefSeq" id="WP_217747156.1">
    <property type="nucleotide sequence ID" value="NZ_JAHOEB010000010.1"/>
</dbReference>
<dbReference type="EMBL" id="JAHOEL010000009">
    <property type="protein sequence ID" value="MBV3392117.1"/>
    <property type="molecule type" value="Genomic_DNA"/>
</dbReference>
<evidence type="ECO:0000313" key="3">
    <source>
        <dbReference type="Proteomes" id="UP001196408"/>
    </source>
</evidence>